<dbReference type="EMBL" id="AGQV01000005">
    <property type="protein sequence ID" value="EHH67838.1"/>
    <property type="molecule type" value="Genomic_DNA"/>
</dbReference>
<dbReference type="PATRIC" id="fig|1088869.3.peg.1601"/>
<keyword evidence="1" id="KW-0472">Membrane</keyword>
<keyword evidence="3" id="KW-1185">Reference proteome</keyword>
<reference evidence="2 3" key="1">
    <citation type="submission" date="2011-10" db="EMBL/GenBank/DDBJ databases">
        <title>Genome sequence of Gluconobacter morbifer G707, isolated from Drosophila gut.</title>
        <authorList>
            <person name="Lee W.-J."/>
            <person name="Kim E.-K."/>
        </authorList>
    </citation>
    <scope>NUCLEOTIDE SEQUENCE [LARGE SCALE GENOMIC DNA]</scope>
    <source>
        <strain evidence="2 3">G707</strain>
    </source>
</reference>
<gene>
    <name evidence="2" type="ORF">GMO_16050</name>
</gene>
<proteinExistence type="predicted"/>
<organism evidence="2 3">
    <name type="scientific">Gluconobacter morbifer G707</name>
    <dbReference type="NCBI Taxonomy" id="1088869"/>
    <lineage>
        <taxon>Bacteria</taxon>
        <taxon>Pseudomonadati</taxon>
        <taxon>Pseudomonadota</taxon>
        <taxon>Alphaproteobacteria</taxon>
        <taxon>Acetobacterales</taxon>
        <taxon>Acetobacteraceae</taxon>
        <taxon>Gluconobacter</taxon>
    </lineage>
</organism>
<evidence type="ECO:0000256" key="1">
    <source>
        <dbReference type="SAM" id="Phobius"/>
    </source>
</evidence>
<keyword evidence="1" id="KW-0812">Transmembrane</keyword>
<feature type="transmembrane region" description="Helical" evidence="1">
    <location>
        <begin position="53"/>
        <end position="71"/>
    </location>
</feature>
<name>G6XJM6_9PROT</name>
<accession>G6XJM6</accession>
<dbReference type="Proteomes" id="UP000004949">
    <property type="component" value="Unassembled WGS sequence"/>
</dbReference>
<evidence type="ECO:0000313" key="2">
    <source>
        <dbReference type="EMBL" id="EHH67838.1"/>
    </source>
</evidence>
<dbReference type="STRING" id="1088869.GMO_16050"/>
<protein>
    <submittedName>
        <fullName evidence="2">Uncharacterized protein</fullName>
    </submittedName>
</protein>
<evidence type="ECO:0000313" key="3">
    <source>
        <dbReference type="Proteomes" id="UP000004949"/>
    </source>
</evidence>
<dbReference type="OrthoDB" id="7273250at2"/>
<keyword evidence="1" id="KW-1133">Transmembrane helix</keyword>
<sequence>MTTHSTTVEKPVQKQSCCSRMKSCCKHAGRAREIGLAGMTAMATFGPKRLRPYFQQVLAVISVVTAAVQFFRARKG</sequence>
<dbReference type="AlphaFoldDB" id="G6XJM6"/>
<comment type="caution">
    <text evidence="2">The sequence shown here is derived from an EMBL/GenBank/DDBJ whole genome shotgun (WGS) entry which is preliminary data.</text>
</comment>
<dbReference type="RefSeq" id="WP_008851752.1">
    <property type="nucleotide sequence ID" value="NZ_AGQV01000005.1"/>
</dbReference>